<evidence type="ECO:0000313" key="4">
    <source>
        <dbReference type="EMBL" id="CRH03840.1"/>
    </source>
</evidence>
<sequence>MDSLTKDIKESNHKRNIFFNKSGGCIKENDVYHKRDISMKVKQQNVNYNNIYYIHNNIGLEKKKSYLHNRVNLNSKNFLNLNKNVNVLYKANIKDQRIKNKEKYSYYEPLRYPAFRMSDKIKSQKVENEETKNNFTENNSLIEKNDKGGSNDMVNKENINSDKKKLDIVNNSISLNEIINEKKYNVNNNNMTNTLSDLTEEENSTKKFNEIFYMERDKKNLKNNKIINSKNNDYVYVHRESVVNHKSEIEYKENKKKEEEINKEKKVIDNYKELKEREKINKRRYNHNKYKKYSEKENNSDSYVEGKEQLTDTMEITQKSVIFSSDEDNFFYDKENQEIRKFLSINQTKSFINPKEITNEVKFILHMTLLTLYKDQIKPTYRKIKQRLKCFNENYEIKYNFLNIYASLHNQYIVVKSKNNNIFVLLRETPKWFSGWVKTRSFRNSYPKKMWKKLITYFLDICKSKKNDSHLYFLIDFVKYLNKKKFIFSINSKSGDLWNSYDCAINADVEQDISNKFYLFNLENNDFSYFSQCNNSYRENLQNAFLNYYNFFLEEKESSIRLSQANILENYKNDNEDASIGEELNYVKKCTTDDNNNNNEKKTENDKNNYNLRSNLLNEKKKVDTEIPWEFDNDIYEVANFLKKKNFYFLKDYSLGKIAHIIQLSLYSGLMHEEGQLIKPSCSAKNIVSSIFYFKNNENNLDFNSTHLSNFESDKNTNYFSNDLYSENIKNDNLKNFSSLNHFIFDVNNYGMREWLKKKNYHSCYREEKKYLKNDEDFLKIYESYLKNDEYFFRNDELFFENSEDPFKNNEEKYYIPIKNIEDAKIKIERLLKNSHKKRIFLCLFREKFFRKYKETINPLYFGYNSLIEFLFFSCKDVCKIYILNNNLMLFHPSCDLEYLKKKSDDENIVEEFSYSDYYYNKPEKENSKFKDVSLEICSIMKDLAKKKNTFFITFCFWKNMNKNNKNILENITFLNEEEYIQKINRNKDEENYFLINNQEPKENIPYYTYFINNDNLFNISSLFKSKQHNYDYFNNCL</sequence>
<dbReference type="GeneID" id="39738132"/>
<dbReference type="InterPro" id="IPR025605">
    <property type="entry name" value="OST-HTH/LOTUS_dom"/>
</dbReference>
<dbReference type="OMA" id="DCAINAD"/>
<dbReference type="OrthoDB" id="382692at2759"/>
<keyword evidence="1" id="KW-0175">Coiled coil</keyword>
<feature type="region of interest" description="Disordered" evidence="2">
    <location>
        <begin position="123"/>
        <end position="158"/>
    </location>
</feature>
<proteinExistence type="predicted"/>
<reference evidence="4 5" key="1">
    <citation type="submission" date="2015-04" db="EMBL/GenBank/DDBJ databases">
        <authorList>
            <consortium name="Pathogen Informatics"/>
        </authorList>
    </citation>
    <scope>NUCLEOTIDE SEQUENCE [LARGE SCALE GENOMIC DNA]</scope>
    <source>
        <strain evidence="4 5">SGS1</strain>
    </source>
</reference>
<dbReference type="PROSITE" id="PS51644">
    <property type="entry name" value="HTH_OST"/>
    <property type="match status" value="1"/>
</dbReference>
<dbReference type="InterPro" id="IPR025677">
    <property type="entry name" value="OST-HTH-assoc_dom"/>
</dbReference>
<dbReference type="AlphaFoldDB" id="A0A1J1HCY1"/>
<keyword evidence="5" id="KW-1185">Reference proteome</keyword>
<dbReference type="InterPro" id="IPR056022">
    <property type="entry name" value="DUF7602"/>
</dbReference>
<feature type="compositionally biased region" description="Basic and acidic residues" evidence="2">
    <location>
        <begin position="123"/>
        <end position="132"/>
    </location>
</feature>
<dbReference type="Gene3D" id="3.30.420.610">
    <property type="entry name" value="LOTUS domain-like"/>
    <property type="match status" value="1"/>
</dbReference>
<organism evidence="4 5">
    <name type="scientific">Plasmodium relictum</name>
    <dbReference type="NCBI Taxonomy" id="85471"/>
    <lineage>
        <taxon>Eukaryota</taxon>
        <taxon>Sar</taxon>
        <taxon>Alveolata</taxon>
        <taxon>Apicomplexa</taxon>
        <taxon>Aconoidasida</taxon>
        <taxon>Haemosporida</taxon>
        <taxon>Plasmodiidae</taxon>
        <taxon>Plasmodium</taxon>
        <taxon>Plasmodium (Haemamoeba)</taxon>
    </lineage>
</organism>
<evidence type="ECO:0000256" key="2">
    <source>
        <dbReference type="SAM" id="MobiDB-lite"/>
    </source>
</evidence>
<dbReference type="VEuPathDB" id="PlasmoDB:PRELSG_1319900"/>
<dbReference type="RefSeq" id="XP_028535847.1">
    <property type="nucleotide sequence ID" value="XM_028678730.1"/>
</dbReference>
<feature type="domain" description="HTH OST-type" evidence="3">
    <location>
        <begin position="820"/>
        <end position="894"/>
    </location>
</feature>
<dbReference type="Pfam" id="PF24549">
    <property type="entry name" value="DUF7602"/>
    <property type="match status" value="1"/>
</dbReference>
<evidence type="ECO:0000259" key="3">
    <source>
        <dbReference type="PROSITE" id="PS51644"/>
    </source>
</evidence>
<evidence type="ECO:0000313" key="5">
    <source>
        <dbReference type="Proteomes" id="UP000220158"/>
    </source>
</evidence>
<name>A0A1J1HCY1_PLARL</name>
<dbReference type="KEGG" id="prel:PRELSG_1319900"/>
<accession>A0A1J1HCY1</accession>
<feature type="coiled-coil region" evidence="1">
    <location>
        <begin position="254"/>
        <end position="288"/>
    </location>
</feature>
<evidence type="ECO:0000256" key="1">
    <source>
        <dbReference type="SAM" id="Coils"/>
    </source>
</evidence>
<protein>
    <recommendedName>
        <fullName evidence="3">HTH OST-type domain-containing protein</fullName>
    </recommendedName>
</protein>
<gene>
    <name evidence="4" type="ORF">PRELSG_1319900</name>
</gene>
<dbReference type="Pfam" id="PF14418">
    <property type="entry name" value="OHA"/>
    <property type="match status" value="1"/>
</dbReference>
<dbReference type="Proteomes" id="UP000220158">
    <property type="component" value="Chromosome 13"/>
</dbReference>
<dbReference type="InterPro" id="IPR041966">
    <property type="entry name" value="LOTUS-like"/>
</dbReference>
<dbReference type="EMBL" id="LN835308">
    <property type="protein sequence ID" value="CRH03840.1"/>
    <property type="molecule type" value="Genomic_DNA"/>
</dbReference>